<reference evidence="1 2" key="1">
    <citation type="submission" date="2019-08" db="EMBL/GenBank/DDBJ databases">
        <title>Deep-cultivation of Planctomycetes and their phenomic and genomic characterization uncovers novel biology.</title>
        <authorList>
            <person name="Wiegand S."/>
            <person name="Jogler M."/>
            <person name="Boedeker C."/>
            <person name="Pinto D."/>
            <person name="Vollmers J."/>
            <person name="Rivas-Marin E."/>
            <person name="Kohn T."/>
            <person name="Peeters S.H."/>
            <person name="Heuer A."/>
            <person name="Rast P."/>
            <person name="Oberbeckmann S."/>
            <person name="Bunk B."/>
            <person name="Jeske O."/>
            <person name="Meyerdierks A."/>
            <person name="Storesund J.E."/>
            <person name="Kallscheuer N."/>
            <person name="Luecker S."/>
            <person name="Lage O.M."/>
            <person name="Pohl T."/>
            <person name="Merkel B.J."/>
            <person name="Hornburger P."/>
            <person name="Mueller R.-W."/>
            <person name="Bruemmer F."/>
            <person name="Labrenz M."/>
            <person name="Spormann A.M."/>
            <person name="Op Den Camp H."/>
            <person name="Overmann J."/>
            <person name="Amann R."/>
            <person name="Jetten M.S.M."/>
            <person name="Mascher T."/>
            <person name="Medema M.H."/>
            <person name="Devos D.P."/>
            <person name="Kaster A.-K."/>
            <person name="Ovreas L."/>
            <person name="Rohde M."/>
            <person name="Galperin M.Y."/>
            <person name="Jogler C."/>
        </authorList>
    </citation>
    <scope>NUCLEOTIDE SEQUENCE [LARGE SCALE GENOMIC DNA]</scope>
    <source>
        <strain evidence="1 2">LF1</strain>
    </source>
</reference>
<comment type="caution">
    <text evidence="1">The sequence shown here is derived from an EMBL/GenBank/DDBJ whole genome shotgun (WGS) entry which is preliminary data.</text>
</comment>
<dbReference type="Proteomes" id="UP000322699">
    <property type="component" value="Unassembled WGS sequence"/>
</dbReference>
<dbReference type="AlphaFoldDB" id="A0A5B1CCJ2"/>
<dbReference type="EMBL" id="VRLW01000001">
    <property type="protein sequence ID" value="KAA1257951.1"/>
    <property type="molecule type" value="Genomic_DNA"/>
</dbReference>
<accession>A0A5B1CCJ2</accession>
<keyword evidence="2" id="KW-1185">Reference proteome</keyword>
<sequence length="69" mass="7673">MALIFRSLTLNVGRNKRSAVPAIALYYVGLPELRCACSGLRWIAGIALRLFRPTLAQSAKKRLDAFKKP</sequence>
<evidence type="ECO:0000313" key="1">
    <source>
        <dbReference type="EMBL" id="KAA1257951.1"/>
    </source>
</evidence>
<proteinExistence type="predicted"/>
<evidence type="ECO:0000313" key="2">
    <source>
        <dbReference type="Proteomes" id="UP000322699"/>
    </source>
</evidence>
<protein>
    <submittedName>
        <fullName evidence="1">Uncharacterized protein</fullName>
    </submittedName>
</protein>
<organism evidence="1 2">
    <name type="scientific">Rubripirellula obstinata</name>
    <dbReference type="NCBI Taxonomy" id="406547"/>
    <lineage>
        <taxon>Bacteria</taxon>
        <taxon>Pseudomonadati</taxon>
        <taxon>Planctomycetota</taxon>
        <taxon>Planctomycetia</taxon>
        <taxon>Pirellulales</taxon>
        <taxon>Pirellulaceae</taxon>
        <taxon>Rubripirellula</taxon>
    </lineage>
</organism>
<name>A0A5B1CCJ2_9BACT</name>
<gene>
    <name evidence="1" type="ORF">LF1_04420</name>
</gene>